<feature type="region of interest" description="Disordered" evidence="1">
    <location>
        <begin position="1"/>
        <end position="56"/>
    </location>
</feature>
<sequence>MSNPWGGVGAWALDAEREEAEEREREAVAGSLAQSFPSLKESASSASTKQKKKKKNAAIPLAQFVATGGASVAFESSKGLTPEEMLRLPTGPRERSHDELEHGRLGGGFRSFGAGERDGAWGGGRRGNSGFDEGRRGPPARDRDLDLQSRADEVDSWGAGKKAFVPLRSDGGRRDTYGFGDGNSSKADEVDNWASMKKPLPSKSSSFGSEFRDTHTSSDSNRWGRDREGSIPSEIGRPRLVLNPPKKRDVDSPPPTSEPAKTRPSPFGAARPREEVLAEKGVDWKQMNSEYEMKNTSRPTSSHSSRPSSSQSSRQGSLSLEEVVIKSKPKVNPFGNAKPREVILEEKGVDWKKIDLDLEHNRVESCPAQSETNEERLLKEEINHLKSLAIETDGGSNLPAEQLSMLHNEIASKEKDLELLAYQLDNAVRFSQRYTTTNSRPGSAAGRSDTSSTRSPSQSGMSERSRSTEFVDRPRSRGAAGDEGGKMANNRRGFQRGSDKGFFHGTNSDSYMLDYNQNLVEFQGALVNSVDMDSHRFLPTTNKSVGHRPPFMDLFIAVGGDLRLALLISSSLFLFWPLFVLEEGL</sequence>
<accession>A0A8J5FY25</accession>
<feature type="compositionally biased region" description="Basic and acidic residues" evidence="1">
    <location>
        <begin position="132"/>
        <end position="153"/>
    </location>
</feature>
<feature type="compositionally biased region" description="Low complexity" evidence="1">
    <location>
        <begin position="296"/>
        <end position="320"/>
    </location>
</feature>
<dbReference type="PANTHER" id="PTHR32091">
    <property type="entry name" value="EUKARYOTIC TRANSLATION INITIATION FACTOR 4B"/>
    <property type="match status" value="1"/>
</dbReference>
<proteinExistence type="predicted"/>
<keyword evidence="3" id="KW-1185">Reference proteome</keyword>
<dbReference type="Proteomes" id="UP000734854">
    <property type="component" value="Unassembled WGS sequence"/>
</dbReference>
<name>A0A8J5FY25_ZINOF</name>
<feature type="region of interest" description="Disordered" evidence="1">
    <location>
        <begin position="433"/>
        <end position="499"/>
    </location>
</feature>
<comment type="caution">
    <text evidence="2">The sequence shown here is derived from an EMBL/GenBank/DDBJ whole genome shotgun (WGS) entry which is preliminary data.</text>
</comment>
<dbReference type="GO" id="GO:0003729">
    <property type="term" value="F:mRNA binding"/>
    <property type="evidence" value="ECO:0007669"/>
    <property type="project" value="TreeGrafter"/>
</dbReference>
<feature type="compositionally biased region" description="Low complexity" evidence="1">
    <location>
        <begin position="446"/>
        <end position="462"/>
    </location>
</feature>
<evidence type="ECO:0000313" key="2">
    <source>
        <dbReference type="EMBL" id="KAG6497025.1"/>
    </source>
</evidence>
<dbReference type="Pfam" id="PF06273">
    <property type="entry name" value="eIF-4B"/>
    <property type="match status" value="1"/>
</dbReference>
<evidence type="ECO:0000256" key="1">
    <source>
        <dbReference type="SAM" id="MobiDB-lite"/>
    </source>
</evidence>
<organism evidence="2 3">
    <name type="scientific">Zingiber officinale</name>
    <name type="common">Ginger</name>
    <name type="synonym">Amomum zingiber</name>
    <dbReference type="NCBI Taxonomy" id="94328"/>
    <lineage>
        <taxon>Eukaryota</taxon>
        <taxon>Viridiplantae</taxon>
        <taxon>Streptophyta</taxon>
        <taxon>Embryophyta</taxon>
        <taxon>Tracheophyta</taxon>
        <taxon>Spermatophyta</taxon>
        <taxon>Magnoliopsida</taxon>
        <taxon>Liliopsida</taxon>
        <taxon>Zingiberales</taxon>
        <taxon>Zingiberaceae</taxon>
        <taxon>Zingiber</taxon>
    </lineage>
</organism>
<gene>
    <name evidence="2" type="ORF">ZIOFF_044910</name>
</gene>
<dbReference type="InterPro" id="IPR010433">
    <property type="entry name" value="EIF-4B_pln"/>
</dbReference>
<feature type="compositionally biased region" description="Basic and acidic residues" evidence="1">
    <location>
        <begin position="463"/>
        <end position="475"/>
    </location>
</feature>
<dbReference type="GO" id="GO:0003743">
    <property type="term" value="F:translation initiation factor activity"/>
    <property type="evidence" value="ECO:0007669"/>
    <property type="project" value="InterPro"/>
</dbReference>
<feature type="region of interest" description="Disordered" evidence="1">
    <location>
        <begin position="76"/>
        <end position="322"/>
    </location>
</feature>
<reference evidence="2 3" key="1">
    <citation type="submission" date="2020-08" db="EMBL/GenBank/DDBJ databases">
        <title>Plant Genome Project.</title>
        <authorList>
            <person name="Zhang R.-G."/>
        </authorList>
    </citation>
    <scope>NUCLEOTIDE SEQUENCE [LARGE SCALE GENOMIC DNA]</scope>
    <source>
        <tissue evidence="2">Rhizome</tissue>
    </source>
</reference>
<feature type="compositionally biased region" description="Basic and acidic residues" evidence="1">
    <location>
        <begin position="92"/>
        <end position="104"/>
    </location>
</feature>
<dbReference type="EMBL" id="JACMSC010000012">
    <property type="protein sequence ID" value="KAG6497025.1"/>
    <property type="molecule type" value="Genomic_DNA"/>
</dbReference>
<feature type="compositionally biased region" description="Basic and acidic residues" evidence="1">
    <location>
        <begin position="210"/>
        <end position="229"/>
    </location>
</feature>
<feature type="compositionally biased region" description="Low complexity" evidence="1">
    <location>
        <begin position="195"/>
        <end position="209"/>
    </location>
</feature>
<dbReference type="PANTHER" id="PTHR32091:SF20">
    <property type="entry name" value="EUKARYOTIC TRANSLATION INITIATION FACTOR 4B1"/>
    <property type="match status" value="1"/>
</dbReference>
<dbReference type="AlphaFoldDB" id="A0A8J5FY25"/>
<protein>
    <submittedName>
        <fullName evidence="2">Uncharacterized protein</fullName>
    </submittedName>
</protein>
<evidence type="ECO:0000313" key="3">
    <source>
        <dbReference type="Proteomes" id="UP000734854"/>
    </source>
</evidence>
<feature type="compositionally biased region" description="Basic and acidic residues" evidence="1">
    <location>
        <begin position="271"/>
        <end position="283"/>
    </location>
</feature>